<dbReference type="SUPFAM" id="SSF50615">
    <property type="entry name" value="N-terminal domain of alpha and beta subunits of F1 ATP synthase"/>
    <property type="match status" value="1"/>
</dbReference>
<dbReference type="HAMAP" id="MF_01346">
    <property type="entry name" value="ATP_synth_alpha_bact"/>
    <property type="match status" value="1"/>
</dbReference>
<keyword evidence="9 15" id="KW-1278">Translocase</keyword>
<evidence type="ECO:0000256" key="1">
    <source>
        <dbReference type="ARBA" id="ARBA00003784"/>
    </source>
</evidence>
<dbReference type="InterPro" id="IPR027417">
    <property type="entry name" value="P-loop_NTPase"/>
</dbReference>
<evidence type="ECO:0000256" key="10">
    <source>
        <dbReference type="ARBA" id="ARBA00023065"/>
    </source>
</evidence>
<keyword evidence="11 15" id="KW-0472">Membrane</keyword>
<dbReference type="NCBIfam" id="TIGR00962">
    <property type="entry name" value="atpA"/>
    <property type="match status" value="1"/>
</dbReference>
<evidence type="ECO:0000313" key="20">
    <source>
        <dbReference type="Proteomes" id="UP000273982"/>
    </source>
</evidence>
<protein>
    <recommendedName>
        <fullName evidence="15">ATP synthase subunit alpha</fullName>
        <ecNumber evidence="15">7.1.2.2</ecNumber>
    </recommendedName>
    <alternativeName>
        <fullName evidence="15">ATP synthase F1 sector subunit alpha</fullName>
    </alternativeName>
    <alternativeName>
        <fullName evidence="15">F-ATPase subunit alpha</fullName>
    </alternativeName>
</protein>
<dbReference type="InterPro" id="IPR038376">
    <property type="entry name" value="ATP_synth_asu_C_sf"/>
</dbReference>
<dbReference type="Pfam" id="PF02874">
    <property type="entry name" value="ATP-synt_ab_N"/>
    <property type="match status" value="1"/>
</dbReference>
<keyword evidence="5" id="KW-0997">Cell inner membrane</keyword>
<dbReference type="InterPro" id="IPR005294">
    <property type="entry name" value="ATP_synth_F1_asu"/>
</dbReference>
<evidence type="ECO:0000256" key="13">
    <source>
        <dbReference type="ARBA" id="ARBA00023310"/>
    </source>
</evidence>
<dbReference type="GO" id="GO:0046933">
    <property type="term" value="F:proton-transporting ATP synthase activity, rotational mechanism"/>
    <property type="evidence" value="ECO:0007669"/>
    <property type="project" value="UniProtKB-UniRule"/>
</dbReference>
<dbReference type="CDD" id="cd18113">
    <property type="entry name" value="ATP-synt_F1_alpha_C"/>
    <property type="match status" value="1"/>
</dbReference>
<keyword evidence="19" id="KW-0614">Plasmid</keyword>
<feature type="domain" description="ATPase F1/V1/A1 complex alpha/beta subunit nucleotide-binding" evidence="16">
    <location>
        <begin position="152"/>
        <end position="367"/>
    </location>
</feature>
<dbReference type="Pfam" id="PF00006">
    <property type="entry name" value="ATP-synt_ab"/>
    <property type="match status" value="1"/>
</dbReference>
<dbReference type="InterPro" id="IPR020003">
    <property type="entry name" value="ATPase_a/bsu_AS"/>
</dbReference>
<reference evidence="19 20" key="1">
    <citation type="submission" date="2018-11" db="EMBL/GenBank/DDBJ databases">
        <title>Genome squencing of methanotrophic bacteria isolated from alkaline groundwater in Korea.</title>
        <authorList>
            <person name="Nguyen L.N."/>
        </authorList>
    </citation>
    <scope>NUCLEOTIDE SEQUENCE [LARGE SCALE GENOMIC DNA]</scope>
    <source>
        <strain evidence="19 20">GW6</strain>
        <plasmid evidence="20">pgw6_1</plasmid>
    </source>
</reference>
<gene>
    <name evidence="15" type="primary">atpA</name>
    <name evidence="19" type="ORF">EHO51_18590</name>
</gene>
<evidence type="ECO:0000256" key="7">
    <source>
        <dbReference type="ARBA" id="ARBA00022781"/>
    </source>
</evidence>
<dbReference type="InterPro" id="IPR036121">
    <property type="entry name" value="ATPase_F1/V1/A1_a/bsu_N_sf"/>
</dbReference>
<dbReference type="GO" id="GO:0005886">
    <property type="term" value="C:plasma membrane"/>
    <property type="evidence" value="ECO:0007669"/>
    <property type="project" value="UniProtKB-SubCell"/>
</dbReference>
<evidence type="ECO:0000256" key="14">
    <source>
        <dbReference type="ARBA" id="ARBA00026013"/>
    </source>
</evidence>
<dbReference type="Proteomes" id="UP000273982">
    <property type="component" value="Plasmid pGW6_1"/>
</dbReference>
<evidence type="ECO:0000256" key="4">
    <source>
        <dbReference type="ARBA" id="ARBA00022448"/>
    </source>
</evidence>
<keyword evidence="13 15" id="KW-0066">ATP synthesis</keyword>
<evidence type="ECO:0000259" key="17">
    <source>
        <dbReference type="Pfam" id="PF00306"/>
    </source>
</evidence>
<dbReference type="PANTHER" id="PTHR48082">
    <property type="entry name" value="ATP SYNTHASE SUBUNIT ALPHA, MITOCHONDRIAL"/>
    <property type="match status" value="1"/>
</dbReference>
<dbReference type="GO" id="GO:0005524">
    <property type="term" value="F:ATP binding"/>
    <property type="evidence" value="ECO:0007669"/>
    <property type="project" value="UniProtKB-UniRule"/>
</dbReference>
<evidence type="ECO:0000313" key="19">
    <source>
        <dbReference type="EMBL" id="AZG78842.1"/>
    </source>
</evidence>
<evidence type="ECO:0000259" key="16">
    <source>
        <dbReference type="Pfam" id="PF00006"/>
    </source>
</evidence>
<dbReference type="InterPro" id="IPR033732">
    <property type="entry name" value="ATP_synth_F1_a_nt-bd_dom"/>
</dbReference>
<dbReference type="Pfam" id="PF00306">
    <property type="entry name" value="ATP-synt_ab_C"/>
    <property type="match status" value="1"/>
</dbReference>
<keyword evidence="12 15" id="KW-0139">CF(1)</keyword>
<dbReference type="CDD" id="cd01132">
    <property type="entry name" value="F1-ATPase_alpha_CD"/>
    <property type="match status" value="1"/>
</dbReference>
<accession>A0A3G8MCH2</accession>
<evidence type="ECO:0000256" key="15">
    <source>
        <dbReference type="HAMAP-Rule" id="MF_01346"/>
    </source>
</evidence>
<evidence type="ECO:0000256" key="6">
    <source>
        <dbReference type="ARBA" id="ARBA00022741"/>
    </source>
</evidence>
<evidence type="ECO:0000256" key="9">
    <source>
        <dbReference type="ARBA" id="ARBA00022967"/>
    </source>
</evidence>
<evidence type="ECO:0000259" key="18">
    <source>
        <dbReference type="Pfam" id="PF02874"/>
    </source>
</evidence>
<comment type="subcellular location">
    <subcellularLocation>
        <location evidence="15">Cell membrane</location>
        <topology evidence="15">Peripheral membrane protein</topology>
    </subcellularLocation>
    <subcellularLocation>
        <location evidence="2">Membrane</location>
    </subcellularLocation>
</comment>
<dbReference type="InterPro" id="IPR000194">
    <property type="entry name" value="ATPase_F1/V1/A1_a/bsu_nucl-bd"/>
</dbReference>
<sequence>MATLAEDLRNSIDRARGSIGELALEPQIEWIGRVAQVGDGVAMVSGLPEARLDELLVFEGGVRGLAVDLGEHMIGCMLLGDASGISAGSVVRGTGEVARVPVGEALLGRVVDALGAPLDGGGPVAADAFAPMDQPAPAIVDRALVTRPLATGLLVVDAMIPLGRGQRELIIGDRATGKTAIAVDTIINQRSSDVICVYAAVGQKASSVAQVIESVRRYGAPEHCLFVIGAADAAPGLQWLTPYAACAMAEYFMSRGRDVLLVIDDLTKHAAVYRQVSLLLRRPPGREAYPGDIFYIHSRLLERAAKLAPELGGGSLTALPIAETQAGNISAYIPTNLISITDGQIYLDPRLFHEDQKPAVDVGKSVSRVGGKTQAATLKTLSESLRLEYAQFLELEMFTRFGGMLDERTRKVIEHGRRIRAVLSQQQFAPLPLGEQVALLLALSEGVLDGVSLDRVAVFRAKLGRWLMERCPEIAALDDRTEALRDELRTRLKASLEALAGSLGATGDPL</sequence>
<dbReference type="CDD" id="cd18116">
    <property type="entry name" value="ATP-synt_F1_alpha_N"/>
    <property type="match status" value="1"/>
</dbReference>
<dbReference type="EMBL" id="CP034087">
    <property type="protein sequence ID" value="AZG78842.1"/>
    <property type="molecule type" value="Genomic_DNA"/>
</dbReference>
<evidence type="ECO:0000256" key="3">
    <source>
        <dbReference type="ARBA" id="ARBA00008936"/>
    </source>
</evidence>
<evidence type="ECO:0000256" key="8">
    <source>
        <dbReference type="ARBA" id="ARBA00022840"/>
    </source>
</evidence>
<dbReference type="GO" id="GO:0043531">
    <property type="term" value="F:ADP binding"/>
    <property type="evidence" value="ECO:0007669"/>
    <property type="project" value="TreeGrafter"/>
</dbReference>
<comment type="subunit">
    <text evidence="14">F-type ATPases have 2 components, CF(1) - the catalytic core - and CF(0) - the membrane proton channel. CF(1) has five subunits: alpha(3), beta(3), gamma(1), delta(1), epsilon(1). CF(0) has four main subunits: a(1), b(1), b'(1) and c(9-12).</text>
</comment>
<dbReference type="FunFam" id="3.40.50.300:FF:000002">
    <property type="entry name" value="ATP synthase subunit alpha"/>
    <property type="match status" value="1"/>
</dbReference>
<organism evidence="19 20">
    <name type="scientific">Methylocystis rosea</name>
    <dbReference type="NCBI Taxonomy" id="173366"/>
    <lineage>
        <taxon>Bacteria</taxon>
        <taxon>Pseudomonadati</taxon>
        <taxon>Pseudomonadota</taxon>
        <taxon>Alphaproteobacteria</taxon>
        <taxon>Hyphomicrobiales</taxon>
        <taxon>Methylocystaceae</taxon>
        <taxon>Methylocystis</taxon>
    </lineage>
</organism>
<proteinExistence type="inferred from homology"/>
<dbReference type="PROSITE" id="PS00152">
    <property type="entry name" value="ATPASE_ALPHA_BETA"/>
    <property type="match status" value="1"/>
</dbReference>
<dbReference type="InterPro" id="IPR023366">
    <property type="entry name" value="ATP_synth_asu-like_sf"/>
</dbReference>
<feature type="binding site" evidence="15">
    <location>
        <begin position="172"/>
        <end position="179"/>
    </location>
    <ligand>
        <name>ATP</name>
        <dbReference type="ChEBI" id="CHEBI:30616"/>
    </ligand>
</feature>
<geneLocation type="plasmid" evidence="20">
    <name>pgw6_1</name>
</geneLocation>
<keyword evidence="6 15" id="KW-0547">Nucleotide-binding</keyword>
<keyword evidence="4 15" id="KW-0813">Transport</keyword>
<comment type="function">
    <text evidence="1 15">Produces ATP from ADP in the presence of a proton gradient across the membrane. The alpha chain is a regulatory subunit.</text>
</comment>
<evidence type="ECO:0000256" key="2">
    <source>
        <dbReference type="ARBA" id="ARBA00004370"/>
    </source>
</evidence>
<dbReference type="SUPFAM" id="SSF52540">
    <property type="entry name" value="P-loop containing nucleoside triphosphate hydrolases"/>
    <property type="match status" value="1"/>
</dbReference>
<evidence type="ECO:0000256" key="5">
    <source>
        <dbReference type="ARBA" id="ARBA00022519"/>
    </source>
</evidence>
<dbReference type="GO" id="GO:0045259">
    <property type="term" value="C:proton-transporting ATP synthase complex"/>
    <property type="evidence" value="ECO:0007669"/>
    <property type="project" value="UniProtKB-KW"/>
</dbReference>
<comment type="catalytic activity">
    <reaction evidence="15">
        <text>ATP + H2O + 4 H(+)(in) = ADP + phosphate + 5 H(+)(out)</text>
        <dbReference type="Rhea" id="RHEA:57720"/>
        <dbReference type="ChEBI" id="CHEBI:15377"/>
        <dbReference type="ChEBI" id="CHEBI:15378"/>
        <dbReference type="ChEBI" id="CHEBI:30616"/>
        <dbReference type="ChEBI" id="CHEBI:43474"/>
        <dbReference type="ChEBI" id="CHEBI:456216"/>
        <dbReference type="EC" id="7.1.2.2"/>
    </reaction>
</comment>
<dbReference type="NCBIfam" id="NF009884">
    <property type="entry name" value="PRK13343.1"/>
    <property type="match status" value="1"/>
</dbReference>
<dbReference type="Gene3D" id="1.20.150.20">
    <property type="entry name" value="ATP synthase alpha/beta chain, C-terminal domain"/>
    <property type="match status" value="1"/>
</dbReference>
<keyword evidence="7 15" id="KW-0375">Hydrogen ion transport</keyword>
<keyword evidence="10 15" id="KW-0406">Ion transport</keyword>
<evidence type="ECO:0000256" key="12">
    <source>
        <dbReference type="ARBA" id="ARBA00023196"/>
    </source>
</evidence>
<dbReference type="Gene3D" id="3.40.50.300">
    <property type="entry name" value="P-loop containing nucleotide triphosphate hydrolases"/>
    <property type="match status" value="1"/>
</dbReference>
<feature type="domain" description="ATP synthase alpha subunit C-terminal" evidence="17">
    <location>
        <begin position="374"/>
        <end position="497"/>
    </location>
</feature>
<evidence type="ECO:0000256" key="11">
    <source>
        <dbReference type="ARBA" id="ARBA00023136"/>
    </source>
</evidence>
<dbReference type="InterPro" id="IPR000793">
    <property type="entry name" value="ATP_synth_asu_C"/>
</dbReference>
<comment type="similarity">
    <text evidence="3 15">Belongs to the ATPase alpha/beta chains family.</text>
</comment>
<dbReference type="KEGG" id="mros:EHO51_18590"/>
<keyword evidence="15" id="KW-1003">Cell membrane</keyword>
<dbReference type="InterPro" id="IPR004100">
    <property type="entry name" value="ATPase_F1/V1/A1_a/bsu_N"/>
</dbReference>
<dbReference type="RefSeq" id="WP_124740351.1">
    <property type="nucleotide sequence ID" value="NZ_CP034087.1"/>
</dbReference>
<dbReference type="PANTHER" id="PTHR48082:SF2">
    <property type="entry name" value="ATP SYNTHASE SUBUNIT ALPHA, MITOCHONDRIAL"/>
    <property type="match status" value="1"/>
</dbReference>
<feature type="domain" description="ATPase F1/V1/A1 complex alpha/beta subunit N-terminal" evidence="18">
    <location>
        <begin position="31"/>
        <end position="95"/>
    </location>
</feature>
<dbReference type="EC" id="7.1.2.2" evidence="15"/>
<dbReference type="SUPFAM" id="SSF47917">
    <property type="entry name" value="C-terminal domain of alpha and beta subunits of F1 ATP synthase"/>
    <property type="match status" value="1"/>
</dbReference>
<dbReference type="Gene3D" id="2.40.30.20">
    <property type="match status" value="1"/>
</dbReference>
<name>A0A3G8MCH2_9HYPH</name>
<feature type="site" description="Required for activity" evidence="15">
    <location>
        <position position="365"/>
    </location>
</feature>
<keyword evidence="8 15" id="KW-0067">ATP-binding</keyword>
<dbReference type="AlphaFoldDB" id="A0A3G8MCH2"/>